<name>A0A1Q9BWG0_SYMMI</name>
<organism evidence="1 2">
    <name type="scientific">Symbiodinium microadriaticum</name>
    <name type="common">Dinoflagellate</name>
    <name type="synonym">Zooxanthella microadriatica</name>
    <dbReference type="NCBI Taxonomy" id="2951"/>
    <lineage>
        <taxon>Eukaryota</taxon>
        <taxon>Sar</taxon>
        <taxon>Alveolata</taxon>
        <taxon>Dinophyceae</taxon>
        <taxon>Suessiales</taxon>
        <taxon>Symbiodiniaceae</taxon>
        <taxon>Symbiodinium</taxon>
    </lineage>
</organism>
<comment type="caution">
    <text evidence="1">The sequence shown here is derived from an EMBL/GenBank/DDBJ whole genome shotgun (WGS) entry which is preliminary data.</text>
</comment>
<dbReference type="EMBL" id="LSRX01003011">
    <property type="protein sequence ID" value="OLP74930.1"/>
    <property type="molecule type" value="Genomic_DNA"/>
</dbReference>
<dbReference type="AlphaFoldDB" id="A0A1Q9BWG0"/>
<accession>A0A1Q9BWG0</accession>
<keyword evidence="2" id="KW-1185">Reference proteome</keyword>
<sequence>MDRRIEAKETLAGIRNAACPMVAARSCFAQNPVCSNFSASLSFLGTAFADLDTPDNASCNAAGQRTGSAGCVFAIEP</sequence>
<evidence type="ECO:0000313" key="2">
    <source>
        <dbReference type="Proteomes" id="UP000186817"/>
    </source>
</evidence>
<evidence type="ECO:0000313" key="1">
    <source>
        <dbReference type="EMBL" id="OLP74930.1"/>
    </source>
</evidence>
<dbReference type="Proteomes" id="UP000186817">
    <property type="component" value="Unassembled WGS sequence"/>
</dbReference>
<protein>
    <submittedName>
        <fullName evidence="1">Uncharacterized protein</fullName>
    </submittedName>
</protein>
<proteinExistence type="predicted"/>
<gene>
    <name evidence="1" type="ORF">AK812_SmicGene45374</name>
</gene>
<reference evidence="1 2" key="1">
    <citation type="submission" date="2016-02" db="EMBL/GenBank/DDBJ databases">
        <title>Genome analysis of coral dinoflagellate symbionts highlights evolutionary adaptations to a symbiotic lifestyle.</title>
        <authorList>
            <person name="Aranda M."/>
            <person name="Li Y."/>
            <person name="Liew Y.J."/>
            <person name="Baumgarten S."/>
            <person name="Simakov O."/>
            <person name="Wilson M."/>
            <person name="Piel J."/>
            <person name="Ashoor H."/>
            <person name="Bougouffa S."/>
            <person name="Bajic V.B."/>
            <person name="Ryu T."/>
            <person name="Ravasi T."/>
            <person name="Bayer T."/>
            <person name="Micklem G."/>
            <person name="Kim H."/>
            <person name="Bhak J."/>
            <person name="Lajeunesse T.C."/>
            <person name="Voolstra C.R."/>
        </authorList>
    </citation>
    <scope>NUCLEOTIDE SEQUENCE [LARGE SCALE GENOMIC DNA]</scope>
    <source>
        <strain evidence="1 2">CCMP2467</strain>
    </source>
</reference>